<sequence>MAVRLKGHHTFSKEITISQAAQLHFDRIEVGIVADGGGINSIDIGIVDLNVQFNVSTATWALDSYEKDLGITTDYSKPLRYRRSVIESKWRGSGNTALEPGNPIL</sequence>
<protein>
    <submittedName>
        <fullName evidence="1">DUF2313 domain-containing protein</fullName>
    </submittedName>
</protein>
<dbReference type="Proteomes" id="UP000298460">
    <property type="component" value="Unassembled WGS sequence"/>
</dbReference>
<dbReference type="InterPro" id="IPR018755">
    <property type="entry name" value="Phage_Mu_Gp48"/>
</dbReference>
<evidence type="ECO:0000313" key="1">
    <source>
        <dbReference type="EMBL" id="TGE36685.1"/>
    </source>
</evidence>
<evidence type="ECO:0000313" key="2">
    <source>
        <dbReference type="Proteomes" id="UP000298460"/>
    </source>
</evidence>
<organism evidence="1 2">
    <name type="scientific">Desulfosporosinus fructosivorans</name>
    <dbReference type="NCBI Taxonomy" id="2018669"/>
    <lineage>
        <taxon>Bacteria</taxon>
        <taxon>Bacillati</taxon>
        <taxon>Bacillota</taxon>
        <taxon>Clostridia</taxon>
        <taxon>Eubacteriales</taxon>
        <taxon>Desulfitobacteriaceae</taxon>
        <taxon>Desulfosporosinus</taxon>
    </lineage>
</organism>
<keyword evidence="2" id="KW-1185">Reference proteome</keyword>
<proteinExistence type="predicted"/>
<dbReference type="RefSeq" id="WP_135549895.1">
    <property type="nucleotide sequence ID" value="NZ_SPQQ01000007.1"/>
</dbReference>
<dbReference type="EMBL" id="SPQQ01000007">
    <property type="protein sequence ID" value="TGE36685.1"/>
    <property type="molecule type" value="Genomic_DNA"/>
</dbReference>
<name>A0A4Z0R2V2_9FIRM</name>
<accession>A0A4Z0R2V2</accession>
<dbReference type="AlphaFoldDB" id="A0A4Z0R2V2"/>
<comment type="caution">
    <text evidence="1">The sequence shown here is derived from an EMBL/GenBank/DDBJ whole genome shotgun (WGS) entry which is preliminary data.</text>
</comment>
<dbReference type="Pfam" id="PF10076">
    <property type="entry name" value="Phage_Mu_Gp48"/>
    <property type="match status" value="1"/>
</dbReference>
<gene>
    <name evidence="1" type="ORF">E4K67_19880</name>
</gene>
<reference evidence="1 2" key="1">
    <citation type="submission" date="2019-03" db="EMBL/GenBank/DDBJ databases">
        <title>Draft Genome Sequence of Desulfosporosinus fructosivorans Strain 63.6F, Isolated from Marine Sediment in the Baltic Sea.</title>
        <authorList>
            <person name="Hausmann B."/>
            <person name="Vandieken V."/>
            <person name="Pjevac P."/>
            <person name="Schreck K."/>
            <person name="Herbold C.W."/>
            <person name="Loy A."/>
        </authorList>
    </citation>
    <scope>NUCLEOTIDE SEQUENCE [LARGE SCALE GENOMIC DNA]</scope>
    <source>
        <strain evidence="1 2">63.6F</strain>
    </source>
</reference>
<dbReference type="OrthoDB" id="1629754at2"/>